<dbReference type="InterPro" id="IPR048963">
    <property type="entry name" value="ArgZ/ArgE-like_C_2nd"/>
</dbReference>
<dbReference type="Gene3D" id="2.40.420.10">
    <property type="entry name" value="conserved putative lor/sdh protein from methanococcus maripaludis s2 domain"/>
    <property type="match status" value="1"/>
</dbReference>
<comment type="cofactor">
    <cofactor evidence="1">
        <name>NAD(+)</name>
        <dbReference type="ChEBI" id="CHEBI:57540"/>
    </cofactor>
</comment>
<organism evidence="9 10">
    <name type="scientific">Thermobaculum terrenum (strain ATCC BAA-798 / CCMEE 7001 / YNP1)</name>
    <dbReference type="NCBI Taxonomy" id="525904"/>
    <lineage>
        <taxon>Bacteria</taxon>
        <taxon>Bacillati</taxon>
        <taxon>Chloroflexota</taxon>
        <taxon>Chloroflexia</taxon>
        <taxon>Candidatus Thermobaculales</taxon>
        <taxon>Candidatus Thermobaculaceae</taxon>
        <taxon>Thermobaculum</taxon>
    </lineage>
</organism>
<dbReference type="STRING" id="525904.Tter_0636"/>
<dbReference type="OrthoDB" id="5386290at2"/>
<evidence type="ECO:0000313" key="10">
    <source>
        <dbReference type="Proteomes" id="UP000000323"/>
    </source>
</evidence>
<dbReference type="EC" id="4.3.1.12" evidence="5"/>
<dbReference type="CDD" id="cd12144">
    <property type="entry name" value="SDH_N_domain"/>
    <property type="match status" value="1"/>
</dbReference>
<dbReference type="NCBIfam" id="TIGR00300">
    <property type="entry name" value="TIGR00300 family protein"/>
    <property type="match status" value="1"/>
</dbReference>
<feature type="domain" description="Arginine dihydrolase ArgZ/ArgE-like C-terminal second subdomain" evidence="7">
    <location>
        <begin position="216"/>
        <end position="431"/>
    </location>
</feature>
<gene>
    <name evidence="9" type="ordered locus">Tter_0636</name>
</gene>
<dbReference type="HOGENOM" id="CLU_056125_0_0_0"/>
<dbReference type="EMBL" id="CP001825">
    <property type="protein sequence ID" value="ACZ41553.1"/>
    <property type="molecule type" value="Genomic_DNA"/>
</dbReference>
<protein>
    <recommendedName>
        <fullName evidence="5">ornithine cyclodeaminase</fullName>
        <ecNumber evidence="5">4.3.1.12</ecNumber>
    </recommendedName>
</protein>
<keyword evidence="3" id="KW-0520">NAD</keyword>
<dbReference type="InterPro" id="IPR048964">
    <property type="entry name" value="ArgZ/ArgE-like_C_1st"/>
</dbReference>
<feature type="domain" description="Arginine dihydrolase ArgZ/ArgE-like C-terminal first subdomain" evidence="8">
    <location>
        <begin position="116"/>
        <end position="214"/>
    </location>
</feature>
<dbReference type="Pfam" id="PF04455">
    <property type="entry name" value="Saccharop_dh_N"/>
    <property type="match status" value="1"/>
</dbReference>
<evidence type="ECO:0000259" key="6">
    <source>
        <dbReference type="Pfam" id="PF04455"/>
    </source>
</evidence>
<dbReference type="Gene3D" id="3.40.50.10690">
    <property type="entry name" value="putative lor/sdh protein like domains"/>
    <property type="match status" value="1"/>
</dbReference>
<dbReference type="Pfam" id="PF21570">
    <property type="entry name" value="ArgZ-like_C_2nd"/>
    <property type="match status" value="1"/>
</dbReference>
<dbReference type="Pfam" id="PF21571">
    <property type="entry name" value="ArgZ-like_C_1st"/>
    <property type="match status" value="1"/>
</dbReference>
<keyword evidence="10" id="KW-1185">Reference proteome</keyword>
<accession>D1CF47</accession>
<evidence type="ECO:0000256" key="3">
    <source>
        <dbReference type="ARBA" id="ARBA00023027"/>
    </source>
</evidence>
<dbReference type="InterPro" id="IPR007545">
    <property type="entry name" value="LOR/SDH_bifunc_enz_cons_dom"/>
</dbReference>
<proteinExistence type="predicted"/>
<evidence type="ECO:0000256" key="1">
    <source>
        <dbReference type="ARBA" id="ARBA00001911"/>
    </source>
</evidence>
<evidence type="ECO:0000256" key="4">
    <source>
        <dbReference type="ARBA" id="ARBA00023239"/>
    </source>
</evidence>
<evidence type="ECO:0000259" key="7">
    <source>
        <dbReference type="Pfam" id="PF21570"/>
    </source>
</evidence>
<dbReference type="GO" id="GO:0000166">
    <property type="term" value="F:nucleotide binding"/>
    <property type="evidence" value="ECO:0007669"/>
    <property type="project" value="UniProtKB-KW"/>
</dbReference>
<evidence type="ECO:0000313" key="9">
    <source>
        <dbReference type="EMBL" id="ACZ41553.1"/>
    </source>
</evidence>
<sequence length="450" mass="48860">MQGQNNGRSSLPFYKTIELRGHIIDSHILSQVMDLVMDYNAEFYIEQFEVGKHKYDPSYARLILYAPTPETLDELMEAVTKLGAQLLESEEVDARTEPAPKDGVLPEDFYSTTNMPTEVRIDGKWFPVENIEMDVAIAIRLNEEGKPIGAYTVPMSDVRKGTPIVVGHQGIKVSPIERPRSPALLGSPSRASQGHVFSFMSSAVSTERPKAAAIAEIAQRMREIRDSGGTTLVVGGPAIVHTGAGPQLAALIRHGFVHLLFAGNALAAHDIESAFFNTSLGVSLDANSEGATYEHGHEHHIRAINKIRYYGGIRQAVEAGVLKQGIMYECIVNNVPYVLAGSIRDDGPIPDVITDVIEAQRAMRRHIQAGVDLALLIGTTLHSIAVGNLLPANVLTVCVDINPSVVTKLLDRGSLQTAGLVIDAGGFLRELCYQLGLREKSSIDSPTKVQ</sequence>
<evidence type="ECO:0000256" key="5">
    <source>
        <dbReference type="ARBA" id="ARBA00066346"/>
    </source>
</evidence>
<name>D1CF47_THET1</name>
<dbReference type="GO" id="GO:0008473">
    <property type="term" value="F:ornithine cyclodeaminase activity"/>
    <property type="evidence" value="ECO:0007669"/>
    <property type="project" value="UniProtKB-EC"/>
</dbReference>
<dbReference type="Proteomes" id="UP000000323">
    <property type="component" value="Chromosome 1"/>
</dbReference>
<dbReference type="InterPro" id="IPR005239">
    <property type="entry name" value="ArgZ/ArgE-like"/>
</dbReference>
<feature type="domain" description="LOR/SDH bifunctional enzyme conserved" evidence="6">
    <location>
        <begin position="15"/>
        <end position="114"/>
    </location>
</feature>
<dbReference type="AlphaFoldDB" id="D1CF47"/>
<dbReference type="eggNOG" id="COG1915">
    <property type="taxonomic scope" value="Bacteria"/>
</dbReference>
<keyword evidence="2" id="KW-0547">Nucleotide-binding</keyword>
<dbReference type="KEGG" id="ttr:Tter_0636"/>
<reference evidence="10" key="1">
    <citation type="journal article" date="2010" name="Stand. Genomic Sci.">
        <title>Complete genome sequence of 'Thermobaculum terrenum' type strain (YNP1).</title>
        <authorList>
            <person name="Kiss H."/>
            <person name="Cleland D."/>
            <person name="Lapidus A."/>
            <person name="Lucas S."/>
            <person name="Glavina Del Rio T."/>
            <person name="Nolan M."/>
            <person name="Tice H."/>
            <person name="Han C."/>
            <person name="Goodwin L."/>
            <person name="Pitluck S."/>
            <person name="Liolios K."/>
            <person name="Ivanova N."/>
            <person name="Mavromatis K."/>
            <person name="Ovchinnikova G."/>
            <person name="Pati A."/>
            <person name="Chen A."/>
            <person name="Palaniappan K."/>
            <person name="Land M."/>
            <person name="Hauser L."/>
            <person name="Chang Y."/>
            <person name="Jeffries C."/>
            <person name="Lu M."/>
            <person name="Brettin T."/>
            <person name="Detter J."/>
            <person name="Goker M."/>
            <person name="Tindall B."/>
            <person name="Beck B."/>
            <person name="McDermott T."/>
            <person name="Woyke T."/>
            <person name="Bristow J."/>
            <person name="Eisen J."/>
            <person name="Markowitz V."/>
            <person name="Hugenholtz P."/>
            <person name="Kyrpides N."/>
            <person name="Klenk H."/>
            <person name="Cheng J."/>
        </authorList>
    </citation>
    <scope>NUCLEOTIDE SEQUENCE [LARGE SCALE GENOMIC DNA]</scope>
    <source>
        <strain evidence="10">ATCC BAA-798 / YNP1</strain>
    </source>
</reference>
<evidence type="ECO:0000259" key="8">
    <source>
        <dbReference type="Pfam" id="PF21571"/>
    </source>
</evidence>
<dbReference type="RefSeq" id="WP_012874588.1">
    <property type="nucleotide sequence ID" value="NC_013525.1"/>
</dbReference>
<keyword evidence="4" id="KW-0456">Lyase</keyword>
<evidence type="ECO:0000256" key="2">
    <source>
        <dbReference type="ARBA" id="ARBA00022741"/>
    </source>
</evidence>